<dbReference type="AlphaFoldDB" id="A0A438EJ22"/>
<proteinExistence type="predicted"/>
<sequence length="92" mass="9967">MDQRVVTVDPFTIAMASIQEALASLSSSAWDDLESILVASLPAKFKMPDIGRYTGVGCSCIHLRLYSTVMRVHGLDESLMITMFPLSLSGAT</sequence>
<evidence type="ECO:0000313" key="2">
    <source>
        <dbReference type="Proteomes" id="UP000288805"/>
    </source>
</evidence>
<dbReference type="Proteomes" id="UP000288805">
    <property type="component" value="Unassembled WGS sequence"/>
</dbReference>
<organism evidence="1 2">
    <name type="scientific">Vitis vinifera</name>
    <name type="common">Grape</name>
    <dbReference type="NCBI Taxonomy" id="29760"/>
    <lineage>
        <taxon>Eukaryota</taxon>
        <taxon>Viridiplantae</taxon>
        <taxon>Streptophyta</taxon>
        <taxon>Embryophyta</taxon>
        <taxon>Tracheophyta</taxon>
        <taxon>Spermatophyta</taxon>
        <taxon>Magnoliopsida</taxon>
        <taxon>eudicotyledons</taxon>
        <taxon>Gunneridae</taxon>
        <taxon>Pentapetalae</taxon>
        <taxon>rosids</taxon>
        <taxon>Vitales</taxon>
        <taxon>Vitaceae</taxon>
        <taxon>Viteae</taxon>
        <taxon>Vitis</taxon>
    </lineage>
</organism>
<dbReference type="EMBL" id="QGNW01001272">
    <property type="protein sequence ID" value="RVW47690.1"/>
    <property type="molecule type" value="Genomic_DNA"/>
</dbReference>
<protein>
    <submittedName>
        <fullName evidence="1">Uncharacterized protein</fullName>
    </submittedName>
</protein>
<gene>
    <name evidence="1" type="ORF">CK203_117193</name>
</gene>
<reference evidence="1 2" key="1">
    <citation type="journal article" date="2018" name="PLoS Genet.">
        <title>Population sequencing reveals clonal diversity and ancestral inbreeding in the grapevine cultivar Chardonnay.</title>
        <authorList>
            <person name="Roach M.J."/>
            <person name="Johnson D.L."/>
            <person name="Bohlmann J."/>
            <person name="van Vuuren H.J."/>
            <person name="Jones S.J."/>
            <person name="Pretorius I.S."/>
            <person name="Schmidt S.A."/>
            <person name="Borneman A.R."/>
        </authorList>
    </citation>
    <scope>NUCLEOTIDE SEQUENCE [LARGE SCALE GENOMIC DNA]</scope>
    <source>
        <strain evidence="2">cv. Chardonnay</strain>
        <tissue evidence="1">Leaf</tissue>
    </source>
</reference>
<accession>A0A438EJ22</accession>
<name>A0A438EJ22_VITVI</name>
<comment type="caution">
    <text evidence="1">The sequence shown here is derived from an EMBL/GenBank/DDBJ whole genome shotgun (WGS) entry which is preliminary data.</text>
</comment>
<evidence type="ECO:0000313" key="1">
    <source>
        <dbReference type="EMBL" id="RVW47690.1"/>
    </source>
</evidence>